<feature type="compositionally biased region" description="Basic and acidic residues" evidence="1">
    <location>
        <begin position="182"/>
        <end position="192"/>
    </location>
</feature>
<feature type="compositionally biased region" description="Basic and acidic residues" evidence="1">
    <location>
        <begin position="152"/>
        <end position="163"/>
    </location>
</feature>
<feature type="region of interest" description="Disordered" evidence="1">
    <location>
        <begin position="116"/>
        <end position="192"/>
    </location>
</feature>
<feature type="region of interest" description="Disordered" evidence="1">
    <location>
        <begin position="56"/>
        <end position="103"/>
    </location>
</feature>
<evidence type="ECO:0000256" key="1">
    <source>
        <dbReference type="SAM" id="MobiDB-lite"/>
    </source>
</evidence>
<name>A0A2B4RTZ8_STYPI</name>
<protein>
    <submittedName>
        <fullName evidence="2">Uncharacterized protein</fullName>
    </submittedName>
</protein>
<proteinExistence type="predicted"/>
<gene>
    <name evidence="2" type="ORF">AWC38_SpisGene14436</name>
</gene>
<feature type="region of interest" description="Disordered" evidence="1">
    <location>
        <begin position="204"/>
        <end position="276"/>
    </location>
</feature>
<organism evidence="2 3">
    <name type="scientific">Stylophora pistillata</name>
    <name type="common">Smooth cauliflower coral</name>
    <dbReference type="NCBI Taxonomy" id="50429"/>
    <lineage>
        <taxon>Eukaryota</taxon>
        <taxon>Metazoa</taxon>
        <taxon>Cnidaria</taxon>
        <taxon>Anthozoa</taxon>
        <taxon>Hexacorallia</taxon>
        <taxon>Scleractinia</taxon>
        <taxon>Astrocoeniina</taxon>
        <taxon>Pocilloporidae</taxon>
        <taxon>Stylophora</taxon>
    </lineage>
</organism>
<feature type="compositionally biased region" description="Basic and acidic residues" evidence="1">
    <location>
        <begin position="210"/>
        <end position="226"/>
    </location>
</feature>
<sequence length="311" mass="36014">MHRFTVLIREELARRLGCVLEVLLWTVVRNTNTRRRRVLEDKHIDDDTSGAMHTIIKKQSERNNGRNKTSAANIDASAPEPDISVKKSVNKNKQKRNEEYRKKKELNKMVEEYRIKTEKDRESKEQKQEESNKKLFGERAIPNYDVEPDATSPKREISDKQAETRVNVASGAIPKQRTLIETSRRTKDMNGKIEWEKDSSILKEGPLVQGKERNVNHLKDDTKHIPQELNIAYAGEEERSRKVSQTTEKSRKEKTVKDRLDDPAKGNGAGNEIDDMKNKLYSEEFWPEEGEKKEEKILPCENVSHGGFFES</sequence>
<evidence type="ECO:0000313" key="3">
    <source>
        <dbReference type="Proteomes" id="UP000225706"/>
    </source>
</evidence>
<dbReference type="EMBL" id="LSMT01000292">
    <property type="protein sequence ID" value="PFX21081.1"/>
    <property type="molecule type" value="Genomic_DNA"/>
</dbReference>
<feature type="compositionally biased region" description="Basic and acidic residues" evidence="1">
    <location>
        <begin position="116"/>
        <end position="137"/>
    </location>
</feature>
<evidence type="ECO:0000313" key="2">
    <source>
        <dbReference type="EMBL" id="PFX21081.1"/>
    </source>
</evidence>
<feature type="compositionally biased region" description="Basic and acidic residues" evidence="1">
    <location>
        <begin position="248"/>
        <end position="264"/>
    </location>
</feature>
<dbReference type="Proteomes" id="UP000225706">
    <property type="component" value="Unassembled WGS sequence"/>
</dbReference>
<dbReference type="AlphaFoldDB" id="A0A2B4RTZ8"/>
<accession>A0A2B4RTZ8</accession>
<comment type="caution">
    <text evidence="2">The sequence shown here is derived from an EMBL/GenBank/DDBJ whole genome shotgun (WGS) entry which is preliminary data.</text>
</comment>
<keyword evidence="3" id="KW-1185">Reference proteome</keyword>
<reference evidence="3" key="1">
    <citation type="journal article" date="2017" name="bioRxiv">
        <title>Comparative analysis of the genomes of Stylophora pistillata and Acropora digitifera provides evidence for extensive differences between species of corals.</title>
        <authorList>
            <person name="Voolstra C.R."/>
            <person name="Li Y."/>
            <person name="Liew Y.J."/>
            <person name="Baumgarten S."/>
            <person name="Zoccola D."/>
            <person name="Flot J.-F."/>
            <person name="Tambutte S."/>
            <person name="Allemand D."/>
            <person name="Aranda M."/>
        </authorList>
    </citation>
    <scope>NUCLEOTIDE SEQUENCE [LARGE SCALE GENOMIC DNA]</scope>
</reference>